<name>A0A175RYW4_9MICO</name>
<dbReference type="PATRIC" id="fig|33881.3.peg.1232"/>
<protein>
    <submittedName>
        <fullName evidence="1">Uncharacterized protein</fullName>
    </submittedName>
</protein>
<reference evidence="1 2" key="1">
    <citation type="journal article" date="2016" name="Front. Microbiol.">
        <title>Genomic Resource of Rice Seed Associated Bacteria.</title>
        <authorList>
            <person name="Midha S."/>
            <person name="Bansal K."/>
            <person name="Sharma S."/>
            <person name="Kumar N."/>
            <person name="Patil P.P."/>
            <person name="Chaudhry V."/>
            <person name="Patil P.B."/>
        </authorList>
    </citation>
    <scope>NUCLEOTIDE SEQUENCE [LARGE SCALE GENOMIC DNA]</scope>
    <source>
        <strain evidence="1 2">NS184</strain>
    </source>
</reference>
<evidence type="ECO:0000313" key="1">
    <source>
        <dbReference type="EMBL" id="KTR08838.1"/>
    </source>
</evidence>
<organism evidence="1 2">
    <name type="scientific">Curtobacterium luteum</name>
    <dbReference type="NCBI Taxonomy" id="33881"/>
    <lineage>
        <taxon>Bacteria</taxon>
        <taxon>Bacillati</taxon>
        <taxon>Actinomycetota</taxon>
        <taxon>Actinomycetes</taxon>
        <taxon>Micrococcales</taxon>
        <taxon>Microbacteriaceae</taxon>
        <taxon>Curtobacterium</taxon>
    </lineage>
</organism>
<accession>A0A175RYW4</accession>
<dbReference type="EMBL" id="LDQC01000026">
    <property type="protein sequence ID" value="KTR08838.1"/>
    <property type="molecule type" value="Genomic_DNA"/>
</dbReference>
<gene>
    <name evidence="1" type="ORF">NS184_04795</name>
</gene>
<evidence type="ECO:0000313" key="2">
    <source>
        <dbReference type="Proteomes" id="UP000078252"/>
    </source>
</evidence>
<sequence>MPWSSSTPGTGVIVEVGRGVDVPDGVAAVGPGTAVALSATGVAVGSTAVVGVQPVSASVARHATPMLVPTAAPAVRRLRPMTVPRSCVHSASGCTVVAGSAVRLVSGANVTGSCPTVRPSDVRRPPFVWRVRAWAA</sequence>
<dbReference type="Proteomes" id="UP000078252">
    <property type="component" value="Unassembled WGS sequence"/>
</dbReference>
<proteinExistence type="predicted"/>
<dbReference type="AlphaFoldDB" id="A0A175RYW4"/>
<comment type="caution">
    <text evidence="1">The sequence shown here is derived from an EMBL/GenBank/DDBJ whole genome shotgun (WGS) entry which is preliminary data.</text>
</comment>